<protein>
    <recommendedName>
        <fullName evidence="2">Small ribosomal subunit protein bS6</fullName>
    </recommendedName>
    <alternativeName>
        <fullName evidence="3">30S ribosomal protein S6</fullName>
    </alternativeName>
</protein>
<dbReference type="EMBL" id="MFBN01000013">
    <property type="protein sequence ID" value="OGD95673.1"/>
    <property type="molecule type" value="Genomic_DNA"/>
</dbReference>
<evidence type="ECO:0000256" key="1">
    <source>
        <dbReference type="ARBA" id="ARBA00009512"/>
    </source>
</evidence>
<dbReference type="PANTHER" id="PTHR21011">
    <property type="entry name" value="MITOCHONDRIAL 28S RIBOSOMAL PROTEIN S6"/>
    <property type="match status" value="1"/>
</dbReference>
<dbReference type="GO" id="GO:0003735">
    <property type="term" value="F:structural constituent of ribosome"/>
    <property type="evidence" value="ECO:0007669"/>
    <property type="project" value="InterPro"/>
</dbReference>
<dbReference type="CDD" id="cd00473">
    <property type="entry name" value="bS6"/>
    <property type="match status" value="1"/>
</dbReference>
<evidence type="ECO:0000313" key="5">
    <source>
        <dbReference type="Proteomes" id="UP000178336"/>
    </source>
</evidence>
<dbReference type="GO" id="GO:0005840">
    <property type="term" value="C:ribosome"/>
    <property type="evidence" value="ECO:0007669"/>
    <property type="project" value="UniProtKB-KW"/>
</dbReference>
<gene>
    <name evidence="4" type="ORF">A3A48_02725</name>
</gene>
<reference evidence="4 5" key="1">
    <citation type="journal article" date="2016" name="Nat. Commun.">
        <title>Thousands of microbial genomes shed light on interconnected biogeochemical processes in an aquifer system.</title>
        <authorList>
            <person name="Anantharaman K."/>
            <person name="Brown C.T."/>
            <person name="Hug L.A."/>
            <person name="Sharon I."/>
            <person name="Castelle C.J."/>
            <person name="Probst A.J."/>
            <person name="Thomas B.C."/>
            <person name="Singh A."/>
            <person name="Wilkins M.J."/>
            <person name="Karaoz U."/>
            <person name="Brodie E.L."/>
            <person name="Williams K.H."/>
            <person name="Hubbard S.S."/>
            <person name="Banfield J.F."/>
        </authorList>
    </citation>
    <scope>NUCLEOTIDE SEQUENCE [LARGE SCALE GENOMIC DNA]</scope>
</reference>
<keyword evidence="4" id="KW-0689">Ribosomal protein</keyword>
<dbReference type="STRING" id="1797724.A3A48_02725"/>
<dbReference type="Pfam" id="PF01250">
    <property type="entry name" value="Ribosomal_S6"/>
    <property type="match status" value="1"/>
</dbReference>
<dbReference type="GO" id="GO:0070181">
    <property type="term" value="F:small ribosomal subunit rRNA binding"/>
    <property type="evidence" value="ECO:0007669"/>
    <property type="project" value="TreeGrafter"/>
</dbReference>
<evidence type="ECO:0000256" key="3">
    <source>
        <dbReference type="ARBA" id="ARBA00035520"/>
    </source>
</evidence>
<dbReference type="InterPro" id="IPR020814">
    <property type="entry name" value="Ribosomal_S6_plastid/chlpt"/>
</dbReference>
<dbReference type="PANTHER" id="PTHR21011:SF1">
    <property type="entry name" value="SMALL RIBOSOMAL SUBUNIT PROTEIN BS6M"/>
    <property type="match status" value="1"/>
</dbReference>
<keyword evidence="4" id="KW-0687">Ribonucleoprotein</keyword>
<dbReference type="GO" id="GO:0005737">
    <property type="term" value="C:cytoplasm"/>
    <property type="evidence" value="ECO:0007669"/>
    <property type="project" value="UniProtKB-ARBA"/>
</dbReference>
<name>A0A1F5GUW1_9BACT</name>
<dbReference type="InterPro" id="IPR035980">
    <property type="entry name" value="Ribosomal_bS6_sf"/>
</dbReference>
<dbReference type="InterPro" id="IPR014717">
    <property type="entry name" value="Transl_elong_EF1B/ribsomal_bS6"/>
</dbReference>
<evidence type="ECO:0000256" key="2">
    <source>
        <dbReference type="ARBA" id="ARBA00035294"/>
    </source>
</evidence>
<dbReference type="InterPro" id="IPR000529">
    <property type="entry name" value="Ribosomal_bS6"/>
</dbReference>
<evidence type="ECO:0000313" key="4">
    <source>
        <dbReference type="EMBL" id="OGD95673.1"/>
    </source>
</evidence>
<dbReference type="AlphaFoldDB" id="A0A1F5GUW1"/>
<proteinExistence type="inferred from homology"/>
<dbReference type="Proteomes" id="UP000178336">
    <property type="component" value="Unassembled WGS sequence"/>
</dbReference>
<organism evidence="4 5">
    <name type="scientific">Candidatus Curtissbacteria bacterium RIFCSPLOWO2_01_FULL_37_9</name>
    <dbReference type="NCBI Taxonomy" id="1797724"/>
    <lineage>
        <taxon>Bacteria</taxon>
        <taxon>Candidatus Curtissiibacteriota</taxon>
    </lineage>
</organism>
<dbReference type="NCBIfam" id="TIGR00166">
    <property type="entry name" value="S6"/>
    <property type="match status" value="1"/>
</dbReference>
<comment type="similarity">
    <text evidence="1">Belongs to the bacterial ribosomal protein bS6 family.</text>
</comment>
<accession>A0A1F5GUW1</accession>
<sequence>MVIVNPNAELETVRSRIEKSIKSADASQVKVTKMGRKLLAYAIAKQTEGEYLLFNFEAPQTAVAAVYQQLKLEQEEILRYLIIKSKTGNGTGVIIESQKTESIVAPVVTVKTVKRKKTDKIKPETKLKKVKRILKKATKGKKSKK</sequence>
<comment type="caution">
    <text evidence="4">The sequence shown here is derived from an EMBL/GenBank/DDBJ whole genome shotgun (WGS) entry which is preliminary data.</text>
</comment>
<dbReference type="Gene3D" id="3.30.70.60">
    <property type="match status" value="1"/>
</dbReference>
<dbReference type="GO" id="GO:0006412">
    <property type="term" value="P:translation"/>
    <property type="evidence" value="ECO:0007669"/>
    <property type="project" value="InterPro"/>
</dbReference>
<dbReference type="SUPFAM" id="SSF54995">
    <property type="entry name" value="Ribosomal protein S6"/>
    <property type="match status" value="1"/>
</dbReference>